<name>A0A2T7PQ42_POMCA</name>
<evidence type="ECO:0000259" key="1">
    <source>
        <dbReference type="PROSITE" id="PS50090"/>
    </source>
</evidence>
<protein>
    <recommendedName>
        <fullName evidence="1">Myb-like domain-containing protein</fullName>
    </recommendedName>
</protein>
<feature type="domain" description="Myb-like" evidence="1">
    <location>
        <begin position="3"/>
        <end position="76"/>
    </location>
</feature>
<dbReference type="PROSITE" id="PS50090">
    <property type="entry name" value="MYB_LIKE"/>
    <property type="match status" value="1"/>
</dbReference>
<dbReference type="PANTHER" id="PTHR23098">
    <property type="entry name" value="AGAP001331-PA-RELATED"/>
    <property type="match status" value="1"/>
</dbReference>
<dbReference type="AlphaFoldDB" id="A0A2T7PQ42"/>
<organism evidence="2 3">
    <name type="scientific">Pomacea canaliculata</name>
    <name type="common">Golden apple snail</name>
    <dbReference type="NCBI Taxonomy" id="400727"/>
    <lineage>
        <taxon>Eukaryota</taxon>
        <taxon>Metazoa</taxon>
        <taxon>Spiralia</taxon>
        <taxon>Lophotrochozoa</taxon>
        <taxon>Mollusca</taxon>
        <taxon>Gastropoda</taxon>
        <taxon>Caenogastropoda</taxon>
        <taxon>Architaenioglossa</taxon>
        <taxon>Ampullarioidea</taxon>
        <taxon>Ampullariidae</taxon>
        <taxon>Pomacea</taxon>
    </lineage>
</organism>
<accession>A0A2T7PQ42</accession>
<dbReference type="PANTHER" id="PTHR23098:SF16">
    <property type="entry name" value="REGULATORY PROTEIN ZESTE"/>
    <property type="match status" value="1"/>
</dbReference>
<evidence type="ECO:0000313" key="2">
    <source>
        <dbReference type="EMBL" id="PVD35544.1"/>
    </source>
</evidence>
<dbReference type="EMBL" id="PZQS01000002">
    <property type="protein sequence ID" value="PVD35544.1"/>
    <property type="molecule type" value="Genomic_DNA"/>
</dbReference>
<keyword evidence="3" id="KW-1185">Reference proteome</keyword>
<dbReference type="Pfam" id="PF13873">
    <property type="entry name" value="Myb_DNA-bind_5"/>
    <property type="match status" value="1"/>
</dbReference>
<dbReference type="InterPro" id="IPR001005">
    <property type="entry name" value="SANT/Myb"/>
</dbReference>
<comment type="caution">
    <text evidence="2">The sequence shown here is derived from an EMBL/GenBank/DDBJ whole genome shotgun (WGS) entry which is preliminary data.</text>
</comment>
<dbReference type="Proteomes" id="UP000245119">
    <property type="component" value="Linkage Group LG2"/>
</dbReference>
<evidence type="ECO:0000313" key="3">
    <source>
        <dbReference type="Proteomes" id="UP000245119"/>
    </source>
</evidence>
<sequence length="311" mass="33525">MPSKKQRKANWTNKEIWILLEEVRLEKEYLMSSLTNEITNKKKSAIWQRIADKIAASCGVEHRSLVSVREKWGTLKSEAQRRRDKRKATGGGAVKECEYDNTIFDILGEGSNIADGIDDIPSTSATEKSVELVEEEVADSSLGGGSVTVKVTSESVSGDDQVSDVDTSRARVFAADGDMSTVCVEGDCGDDTGLEVSARALDKSAFKATSNHSRTNRTASAGHALWLSVRRITQSVLPHQDPSQKHEPREVACGCDMSTRVAVTVLGCGGEVSSLAPDSSHIFSRPAEVKTVGADAPGRLKCRGSIKGEEL</sequence>
<dbReference type="InterPro" id="IPR028002">
    <property type="entry name" value="Myb_DNA-bind_5"/>
</dbReference>
<reference evidence="2 3" key="1">
    <citation type="submission" date="2018-04" db="EMBL/GenBank/DDBJ databases">
        <title>The genome of golden apple snail Pomacea canaliculata provides insight into stress tolerance and invasive adaptation.</title>
        <authorList>
            <person name="Liu C."/>
            <person name="Liu B."/>
            <person name="Ren Y."/>
            <person name="Zhang Y."/>
            <person name="Wang H."/>
            <person name="Li S."/>
            <person name="Jiang F."/>
            <person name="Yin L."/>
            <person name="Zhang G."/>
            <person name="Qian W."/>
            <person name="Fan W."/>
        </authorList>
    </citation>
    <scope>NUCLEOTIDE SEQUENCE [LARGE SCALE GENOMIC DNA]</scope>
    <source>
        <strain evidence="2">SZHN2017</strain>
        <tissue evidence="2">Muscle</tissue>
    </source>
</reference>
<proteinExistence type="predicted"/>
<gene>
    <name evidence="2" type="ORF">C0Q70_02507</name>
</gene>
<dbReference type="GO" id="GO:0005634">
    <property type="term" value="C:nucleus"/>
    <property type="evidence" value="ECO:0007669"/>
    <property type="project" value="TreeGrafter"/>
</dbReference>